<dbReference type="RefSeq" id="WP_138854302.1">
    <property type="nucleotide sequence ID" value="NZ_CP040710.1"/>
</dbReference>
<dbReference type="OrthoDB" id="9782620at2"/>
<evidence type="ECO:0000256" key="4">
    <source>
        <dbReference type="ARBA" id="ARBA00022801"/>
    </source>
</evidence>
<evidence type="ECO:0000256" key="8">
    <source>
        <dbReference type="RuleBase" id="RU364100"/>
    </source>
</evidence>
<evidence type="ECO:0000256" key="1">
    <source>
        <dbReference type="ARBA" id="ARBA00008136"/>
    </source>
</evidence>
<dbReference type="KEGG" id="asag:FGM00_18270"/>
<protein>
    <recommendedName>
        <fullName evidence="8">Abasic site processing protein</fullName>
        <ecNumber evidence="8">3.4.-.-</ecNumber>
    </recommendedName>
</protein>
<dbReference type="InterPro" id="IPR036590">
    <property type="entry name" value="SRAP-like"/>
</dbReference>
<evidence type="ECO:0000256" key="3">
    <source>
        <dbReference type="ARBA" id="ARBA00022763"/>
    </source>
</evidence>
<comment type="similarity">
    <text evidence="1 8">Belongs to the SOS response-associated peptidase family.</text>
</comment>
<dbReference type="Proteomes" id="UP000310017">
    <property type="component" value="Chromosome"/>
</dbReference>
<keyword evidence="5" id="KW-0190">Covalent protein-DNA linkage</keyword>
<dbReference type="EC" id="3.4.-.-" evidence="8"/>
<dbReference type="PANTHER" id="PTHR13604">
    <property type="entry name" value="DC12-RELATED"/>
    <property type="match status" value="1"/>
</dbReference>
<evidence type="ECO:0000256" key="7">
    <source>
        <dbReference type="ARBA" id="ARBA00023239"/>
    </source>
</evidence>
<keyword evidence="3" id="KW-0227">DNA damage</keyword>
<dbReference type="GO" id="GO:0008233">
    <property type="term" value="F:peptidase activity"/>
    <property type="evidence" value="ECO:0007669"/>
    <property type="project" value="UniProtKB-KW"/>
</dbReference>
<keyword evidence="2 8" id="KW-0645">Protease</keyword>
<keyword evidence="10" id="KW-1185">Reference proteome</keyword>
<dbReference type="GO" id="GO:0003697">
    <property type="term" value="F:single-stranded DNA binding"/>
    <property type="evidence" value="ECO:0007669"/>
    <property type="project" value="InterPro"/>
</dbReference>
<dbReference type="AlphaFoldDB" id="A0A5B7ST58"/>
<reference evidence="9 10" key="1">
    <citation type="submission" date="2019-05" db="EMBL/GenBank/DDBJ databases">
        <title>Genome sequencing of F202Z8.</title>
        <authorList>
            <person name="Kwon Y.M."/>
        </authorList>
    </citation>
    <scope>NUCLEOTIDE SEQUENCE [LARGE SCALE GENOMIC DNA]</scope>
    <source>
        <strain evidence="9 10">F202Z8</strain>
    </source>
</reference>
<keyword evidence="6" id="KW-0238">DNA-binding</keyword>
<evidence type="ECO:0000313" key="10">
    <source>
        <dbReference type="Proteomes" id="UP000310017"/>
    </source>
</evidence>
<sequence>MYYKLSNTAERSRIERRLGLSFKHPNLYKPEVVINGLIETNVSIVTAEQPELISLGIWGILPEEYTDEWTAFQNVTNTLHFDYAGITSDLWYSRPFKHRRCLFIVTGFFTCYLRDGKVYPYHIGLKSGAPFYLAGVYNVLEDGFITCSLLVKKADDFIKKFQNVGDKMPIVIKESLADIYLDDSLRPKEIKEFLGQDHDNKLHATPIEKEFFNQNISYDSMLGPYDYGNLPTDE</sequence>
<dbReference type="PANTHER" id="PTHR13604:SF0">
    <property type="entry name" value="ABASIC SITE PROCESSING PROTEIN HMCES"/>
    <property type="match status" value="1"/>
</dbReference>
<dbReference type="SUPFAM" id="SSF143081">
    <property type="entry name" value="BB1717-like"/>
    <property type="match status" value="1"/>
</dbReference>
<dbReference type="InterPro" id="IPR003738">
    <property type="entry name" value="SRAP"/>
</dbReference>
<name>A0A5B7ST58_9FLAO</name>
<dbReference type="Pfam" id="PF02586">
    <property type="entry name" value="SRAP"/>
    <property type="match status" value="1"/>
</dbReference>
<proteinExistence type="inferred from homology"/>
<evidence type="ECO:0000256" key="6">
    <source>
        <dbReference type="ARBA" id="ARBA00023125"/>
    </source>
</evidence>
<organism evidence="9 10">
    <name type="scientific">Aggregatimonas sangjinii</name>
    <dbReference type="NCBI Taxonomy" id="2583587"/>
    <lineage>
        <taxon>Bacteria</taxon>
        <taxon>Pseudomonadati</taxon>
        <taxon>Bacteroidota</taxon>
        <taxon>Flavobacteriia</taxon>
        <taxon>Flavobacteriales</taxon>
        <taxon>Flavobacteriaceae</taxon>
        <taxon>Aggregatimonas</taxon>
    </lineage>
</organism>
<gene>
    <name evidence="9" type="ORF">FGM00_18270</name>
</gene>
<dbReference type="GO" id="GO:0006508">
    <property type="term" value="P:proteolysis"/>
    <property type="evidence" value="ECO:0007669"/>
    <property type="project" value="UniProtKB-KW"/>
</dbReference>
<keyword evidence="4 8" id="KW-0378">Hydrolase</keyword>
<dbReference type="GO" id="GO:0106300">
    <property type="term" value="P:protein-DNA covalent cross-linking repair"/>
    <property type="evidence" value="ECO:0007669"/>
    <property type="project" value="InterPro"/>
</dbReference>
<evidence type="ECO:0000256" key="2">
    <source>
        <dbReference type="ARBA" id="ARBA00022670"/>
    </source>
</evidence>
<dbReference type="GO" id="GO:0016829">
    <property type="term" value="F:lyase activity"/>
    <property type="evidence" value="ECO:0007669"/>
    <property type="project" value="UniProtKB-KW"/>
</dbReference>
<dbReference type="Gene3D" id="3.90.1680.10">
    <property type="entry name" value="SOS response associated peptidase-like"/>
    <property type="match status" value="1"/>
</dbReference>
<evidence type="ECO:0000313" key="9">
    <source>
        <dbReference type="EMBL" id="QCX01965.1"/>
    </source>
</evidence>
<keyword evidence="7" id="KW-0456">Lyase</keyword>
<evidence type="ECO:0000256" key="5">
    <source>
        <dbReference type="ARBA" id="ARBA00023124"/>
    </source>
</evidence>
<dbReference type="EMBL" id="CP040710">
    <property type="protein sequence ID" value="QCX01965.1"/>
    <property type="molecule type" value="Genomic_DNA"/>
</dbReference>
<accession>A0A5B7ST58</accession>